<dbReference type="EMBL" id="REGN01010699">
    <property type="protein sequence ID" value="RMZ98558.1"/>
    <property type="molecule type" value="Genomic_DNA"/>
</dbReference>
<name>A0A3M7PHQ8_BRAPC</name>
<feature type="non-terminal residue" evidence="1">
    <location>
        <position position="110"/>
    </location>
</feature>
<comment type="caution">
    <text evidence="1">The sequence shown here is derived from an EMBL/GenBank/DDBJ whole genome shotgun (WGS) entry which is preliminary data.</text>
</comment>
<accession>A0A3M7PHQ8</accession>
<organism evidence="1 2">
    <name type="scientific">Brachionus plicatilis</name>
    <name type="common">Marine rotifer</name>
    <name type="synonym">Brachionus muelleri</name>
    <dbReference type="NCBI Taxonomy" id="10195"/>
    <lineage>
        <taxon>Eukaryota</taxon>
        <taxon>Metazoa</taxon>
        <taxon>Spiralia</taxon>
        <taxon>Gnathifera</taxon>
        <taxon>Rotifera</taxon>
        <taxon>Eurotatoria</taxon>
        <taxon>Monogononta</taxon>
        <taxon>Pseudotrocha</taxon>
        <taxon>Ploima</taxon>
        <taxon>Brachionidae</taxon>
        <taxon>Brachionus</taxon>
    </lineage>
</organism>
<reference evidence="1 2" key="1">
    <citation type="journal article" date="2018" name="Sci. Rep.">
        <title>Genomic signatures of local adaptation to the degree of environmental predictability in rotifers.</title>
        <authorList>
            <person name="Franch-Gras L."/>
            <person name="Hahn C."/>
            <person name="Garcia-Roger E.M."/>
            <person name="Carmona M.J."/>
            <person name="Serra M."/>
            <person name="Gomez A."/>
        </authorList>
    </citation>
    <scope>NUCLEOTIDE SEQUENCE [LARGE SCALE GENOMIC DNA]</scope>
    <source>
        <strain evidence="1">HYR1</strain>
    </source>
</reference>
<evidence type="ECO:0000313" key="1">
    <source>
        <dbReference type="EMBL" id="RMZ98558.1"/>
    </source>
</evidence>
<dbReference type="AlphaFoldDB" id="A0A3M7PHQ8"/>
<dbReference type="OrthoDB" id="5836254at2759"/>
<proteinExistence type="predicted"/>
<protein>
    <submittedName>
        <fullName evidence="1">Uncharacterized protein</fullName>
    </submittedName>
</protein>
<gene>
    <name evidence="1" type="ORF">BpHYR1_042585</name>
</gene>
<keyword evidence="2" id="KW-1185">Reference proteome</keyword>
<sequence length="110" mass="12951">MFTAKLCEKFKKDLKKNDFDSIEKTRITQKQIDHLIEMLETKNTKAKGYYYYRKQYEVKNDLFKLGCSAGVLDTFVACNCIEKTNLVTEFNQEFIPKDKQGDFIKVSARE</sequence>
<evidence type="ECO:0000313" key="2">
    <source>
        <dbReference type="Proteomes" id="UP000276133"/>
    </source>
</evidence>
<dbReference type="Proteomes" id="UP000276133">
    <property type="component" value="Unassembled WGS sequence"/>
</dbReference>